<keyword evidence="3" id="KW-1185">Reference proteome</keyword>
<evidence type="ECO:0000256" key="1">
    <source>
        <dbReference type="SAM" id="MobiDB-lite"/>
    </source>
</evidence>
<name>A0ABR7RN67_9PROT</name>
<protein>
    <recommendedName>
        <fullName evidence="4">ParB/Sulfiredoxin domain-containing protein</fullName>
    </recommendedName>
</protein>
<feature type="compositionally biased region" description="Low complexity" evidence="1">
    <location>
        <begin position="1"/>
        <end position="11"/>
    </location>
</feature>
<sequence>MARAKAAAAPAGRKTSGKAPATPGLSQGLLQGGRIVQIQGGDPDVPAFSIELVTPESATELLQRKRPSAAENPAAINAYAEAMREGRWVLNGMPLILSRAGVLLDGVQRLRACIKAGVPFLTVLAQNIPDDVLHTIDQQRRRSFAGVLETRGIPHAHALQSALVKLIRYDDGKMLRGAGTASWSRMDRVLRANPDLELAVKMSLESDASVLSEAVRTPLLFMGFRVDKAATRRFLDAVANPEKYTPMEPGARVRDLIDITRGDPTTRLKPVTLFAVCIKALNATFSGEHLRSYAWLDKSVNPTKGEDFPALDGYGGLNDPGHADETEETAHQLREAVERLAAEEGVYPLAIETVTPEMAEDYLTHNTRNRKIVAAHVDAIARDIRAGNWMMNAQPICFARDGRLLNGQHRLSAVLQAGEAIEVPVMRGLPEEAYATYDIHAKKGPQLGAALDNFGDKPLVAAAAVLLWKRELKPSGIRNAKPTPSEVMKIVEQHPRLLELRTFGRKMIEFGRGSVLTYAAYCIERDDPELGRVFLERFETGADLPRGHLILELRKRMQIMRRERTSQDEQLKELLAAWERFKEKPDLERLARAS</sequence>
<dbReference type="Proteomes" id="UP000626026">
    <property type="component" value="Unassembled WGS sequence"/>
</dbReference>
<dbReference type="EMBL" id="JACTVA010000021">
    <property type="protein sequence ID" value="MBC9207744.1"/>
    <property type="molecule type" value="Genomic_DNA"/>
</dbReference>
<accession>A0ABR7RN67</accession>
<gene>
    <name evidence="2" type="ORF">IBL26_12940</name>
</gene>
<feature type="region of interest" description="Disordered" evidence="1">
    <location>
        <begin position="1"/>
        <end position="24"/>
    </location>
</feature>
<reference evidence="2 3" key="1">
    <citation type="journal article" date="2013" name="Int. J. Syst. Evol. Microbiol.">
        <title>Roseomonas aerophila sp. nov., isolated from air.</title>
        <authorList>
            <person name="Kim S.J."/>
            <person name="Weon H.Y."/>
            <person name="Ahn J.H."/>
            <person name="Hong S.B."/>
            <person name="Seok S.J."/>
            <person name="Whang K.S."/>
            <person name="Kwon S.W."/>
        </authorList>
    </citation>
    <scope>NUCLEOTIDE SEQUENCE [LARGE SCALE GENOMIC DNA]</scope>
    <source>
        <strain evidence="2 3">NBRC 108923</strain>
    </source>
</reference>
<proteinExistence type="predicted"/>
<evidence type="ECO:0008006" key="4">
    <source>
        <dbReference type="Google" id="ProtNLM"/>
    </source>
</evidence>
<evidence type="ECO:0000313" key="2">
    <source>
        <dbReference type="EMBL" id="MBC9207744.1"/>
    </source>
</evidence>
<evidence type="ECO:0000313" key="3">
    <source>
        <dbReference type="Proteomes" id="UP000626026"/>
    </source>
</evidence>
<comment type="caution">
    <text evidence="2">The sequence shown here is derived from an EMBL/GenBank/DDBJ whole genome shotgun (WGS) entry which is preliminary data.</text>
</comment>
<dbReference type="RefSeq" id="WP_187784909.1">
    <property type="nucleotide sequence ID" value="NZ_JACTVA010000021.1"/>
</dbReference>
<organism evidence="2 3">
    <name type="scientific">Teichococcus aerophilus</name>
    <dbReference type="NCBI Taxonomy" id="1224513"/>
    <lineage>
        <taxon>Bacteria</taxon>
        <taxon>Pseudomonadati</taxon>
        <taxon>Pseudomonadota</taxon>
        <taxon>Alphaproteobacteria</taxon>
        <taxon>Acetobacterales</taxon>
        <taxon>Roseomonadaceae</taxon>
        <taxon>Roseomonas</taxon>
    </lineage>
</organism>